<gene>
    <name evidence="2" type="ORF">Agub_g8667</name>
</gene>
<proteinExistence type="predicted"/>
<evidence type="ECO:0000313" key="2">
    <source>
        <dbReference type="EMBL" id="GFR47097.1"/>
    </source>
</evidence>
<feature type="non-terminal residue" evidence="2">
    <location>
        <position position="104"/>
    </location>
</feature>
<comment type="caution">
    <text evidence="2">The sequence shown here is derived from an EMBL/GenBank/DDBJ whole genome shotgun (WGS) entry which is preliminary data.</text>
</comment>
<feature type="chain" id="PRO_5042065060" evidence="1">
    <location>
        <begin position="34"/>
        <end position="104"/>
    </location>
</feature>
<organism evidence="2 3">
    <name type="scientific">Astrephomene gubernaculifera</name>
    <dbReference type="NCBI Taxonomy" id="47775"/>
    <lineage>
        <taxon>Eukaryota</taxon>
        <taxon>Viridiplantae</taxon>
        <taxon>Chlorophyta</taxon>
        <taxon>core chlorophytes</taxon>
        <taxon>Chlorophyceae</taxon>
        <taxon>CS clade</taxon>
        <taxon>Chlamydomonadales</taxon>
        <taxon>Astrephomenaceae</taxon>
        <taxon>Astrephomene</taxon>
    </lineage>
</organism>
<evidence type="ECO:0000256" key="1">
    <source>
        <dbReference type="SAM" id="SignalP"/>
    </source>
</evidence>
<keyword evidence="1" id="KW-0732">Signal</keyword>
<name>A0AAD3DUW5_9CHLO</name>
<dbReference type="Proteomes" id="UP001054857">
    <property type="component" value="Unassembled WGS sequence"/>
</dbReference>
<dbReference type="AlphaFoldDB" id="A0AAD3DUW5"/>
<feature type="signal peptide" evidence="1">
    <location>
        <begin position="1"/>
        <end position="33"/>
    </location>
</feature>
<accession>A0AAD3DUW5</accession>
<protein>
    <submittedName>
        <fullName evidence="2">Uncharacterized protein</fullName>
    </submittedName>
</protein>
<reference evidence="2 3" key="1">
    <citation type="journal article" date="2021" name="Sci. Rep.">
        <title>Genome sequencing of the multicellular alga Astrephomene provides insights into convergent evolution of germ-soma differentiation.</title>
        <authorList>
            <person name="Yamashita S."/>
            <person name="Yamamoto K."/>
            <person name="Matsuzaki R."/>
            <person name="Suzuki S."/>
            <person name="Yamaguchi H."/>
            <person name="Hirooka S."/>
            <person name="Minakuchi Y."/>
            <person name="Miyagishima S."/>
            <person name="Kawachi M."/>
            <person name="Toyoda A."/>
            <person name="Nozaki H."/>
        </authorList>
    </citation>
    <scope>NUCLEOTIDE SEQUENCE [LARGE SCALE GENOMIC DNA]</scope>
    <source>
        <strain evidence="2 3">NIES-4017</strain>
    </source>
</reference>
<dbReference type="EMBL" id="BMAR01000017">
    <property type="protein sequence ID" value="GFR47097.1"/>
    <property type="molecule type" value="Genomic_DNA"/>
</dbReference>
<evidence type="ECO:0000313" key="3">
    <source>
        <dbReference type="Proteomes" id="UP001054857"/>
    </source>
</evidence>
<keyword evidence="3" id="KW-1185">Reference proteome</keyword>
<sequence length="104" mass="11061">MSLPDLPVMRLGRLVLQLLLAVLLLYGLGQAHGDNTITVATGDSFIAALADPLGPSEIYINADVLNVAEASFTGYDVPVVLKRNVTVIGNPYRYALINASYTNG</sequence>